<evidence type="ECO:0000259" key="12">
    <source>
        <dbReference type="PROSITE" id="PS50929"/>
    </source>
</evidence>
<dbReference type="InterPro" id="IPR003593">
    <property type="entry name" value="AAA+_ATPase"/>
</dbReference>
<keyword evidence="8 10" id="KW-0472">Membrane</keyword>
<dbReference type="SUPFAM" id="SSF52540">
    <property type="entry name" value="P-loop containing nucleoside triphosphate hydrolases"/>
    <property type="match status" value="1"/>
</dbReference>
<dbReference type="SMART" id="SM00382">
    <property type="entry name" value="AAA"/>
    <property type="match status" value="1"/>
</dbReference>
<dbReference type="CDD" id="cd18547">
    <property type="entry name" value="ABC_6TM_Tm288_like"/>
    <property type="match status" value="1"/>
</dbReference>
<keyword evidence="3" id="KW-1003">Cell membrane</keyword>
<feature type="transmembrane region" description="Helical" evidence="10">
    <location>
        <begin position="98"/>
        <end position="116"/>
    </location>
</feature>
<comment type="subcellular location">
    <subcellularLocation>
        <location evidence="1">Cell membrane</location>
        <topology evidence="1">Multi-pass membrane protein</topology>
    </subcellularLocation>
</comment>
<evidence type="ECO:0000256" key="7">
    <source>
        <dbReference type="ARBA" id="ARBA00022989"/>
    </source>
</evidence>
<dbReference type="GO" id="GO:0015421">
    <property type="term" value="F:ABC-type oligopeptide transporter activity"/>
    <property type="evidence" value="ECO:0007669"/>
    <property type="project" value="TreeGrafter"/>
</dbReference>
<keyword evidence="4 10" id="KW-0812">Transmembrane</keyword>
<dbReference type="PROSITE" id="PS50893">
    <property type="entry name" value="ABC_TRANSPORTER_2"/>
    <property type="match status" value="1"/>
</dbReference>
<feature type="transmembrane region" description="Helical" evidence="10">
    <location>
        <begin position="199"/>
        <end position="218"/>
    </location>
</feature>
<evidence type="ECO:0000256" key="8">
    <source>
        <dbReference type="ARBA" id="ARBA00023136"/>
    </source>
</evidence>
<keyword evidence="2" id="KW-0813">Transport</keyword>
<dbReference type="InterPro" id="IPR039421">
    <property type="entry name" value="Type_1_exporter"/>
</dbReference>
<dbReference type="EC" id="3.6.3.-" evidence="13"/>
<protein>
    <submittedName>
        <fullName evidence="13">ABC-type multidrug transport system, ATPase and permease components</fullName>
        <ecNumber evidence="13">3.6.3.-</ecNumber>
    </submittedName>
</protein>
<feature type="compositionally biased region" description="Basic and acidic residues" evidence="9">
    <location>
        <begin position="1"/>
        <end position="10"/>
    </location>
</feature>
<keyword evidence="13" id="KW-0378">Hydrolase</keyword>
<dbReference type="InterPro" id="IPR003439">
    <property type="entry name" value="ABC_transporter-like_ATP-bd"/>
</dbReference>
<evidence type="ECO:0000256" key="6">
    <source>
        <dbReference type="ARBA" id="ARBA00022840"/>
    </source>
</evidence>
<evidence type="ECO:0000256" key="3">
    <source>
        <dbReference type="ARBA" id="ARBA00022475"/>
    </source>
</evidence>
<evidence type="ECO:0000256" key="10">
    <source>
        <dbReference type="SAM" id="Phobius"/>
    </source>
</evidence>
<dbReference type="GO" id="GO:0005524">
    <property type="term" value="F:ATP binding"/>
    <property type="evidence" value="ECO:0007669"/>
    <property type="project" value="UniProtKB-KW"/>
</dbReference>
<evidence type="ECO:0000259" key="11">
    <source>
        <dbReference type="PROSITE" id="PS50893"/>
    </source>
</evidence>
<dbReference type="Pfam" id="PF00664">
    <property type="entry name" value="ABC_membrane"/>
    <property type="match status" value="1"/>
</dbReference>
<dbReference type="Gene3D" id="3.40.50.300">
    <property type="entry name" value="P-loop containing nucleotide triphosphate hydrolases"/>
    <property type="match status" value="1"/>
</dbReference>
<feature type="region of interest" description="Disordered" evidence="9">
    <location>
        <begin position="1"/>
        <end position="39"/>
    </location>
</feature>
<sequence length="684" mass="74904">MSKNKNEMPRQESNNSQGQGSHGAPGKGGKKPGPPKPKNIGKTIKTLMHYVGRYKALLALVIILIVINSFAMVAGSYFLKPLVNNYILPGDFTGLAKMLALLGTIFGIGALASYGYSRIMVHIGQNTISNIRTDLFNKMQELPIKYFDRNTHGDLMSLYTNDIDNIGEALNNSLTNILASGLTFIGTIVMMAVLSPVLILITITFLAVMIFVISKVGAKSKYYFGLQQKNIGKLNGYVEEMIEGQKVIKVFCHEEEAIEDFKKHNEELRVASTGAQTFGGYMMPMLGNLSHMNYAVTCCIGGLMTIAGGFDIGSLVSYLQYTKQVSNPIAQVSQQVNMILAALAGAERIFTALDEEVEVDDGKVTLTRVEVKEDGTLVETEKYTGHWAWKVPASVVAKMNNSEYGESALEMAATVSGVNDISDSRLETAVELTDEPILRELTGDVRFKNVVFGYNEEKTVLKDISLFAKPGQKIAFVGSTGAGKTTITNLINRFYEINSGTITYDGIDIKDIKKDDLRRSLGIVLQDTHLFTGTIADNIRYGNLYATDEEVKAAAKLANAHTFIKHLPHGYDTVITGDGEGLSQGQRQLLAIARAAIANPPVLIMDEATSSIDTRTEKLIAEGMDKLMEGRTVFVIAHRLSTIKNSKAIMVLEHGEIIERGDHDSLLEQGGRYYQLYTGKAELD</sequence>
<dbReference type="InterPro" id="IPR027417">
    <property type="entry name" value="P-loop_NTPase"/>
</dbReference>
<keyword evidence="6" id="KW-0067">ATP-binding</keyword>
<accession>A0A174G2X7</accession>
<evidence type="ECO:0000256" key="4">
    <source>
        <dbReference type="ARBA" id="ARBA00022692"/>
    </source>
</evidence>
<dbReference type="FunFam" id="1.20.1560.10:FF:000011">
    <property type="entry name" value="Multidrug ABC transporter ATP-binding protein"/>
    <property type="match status" value="1"/>
</dbReference>
<dbReference type="Gene3D" id="1.20.1560.10">
    <property type="entry name" value="ABC transporter type 1, transmembrane domain"/>
    <property type="match status" value="2"/>
</dbReference>
<dbReference type="InterPro" id="IPR036640">
    <property type="entry name" value="ABC1_TM_sf"/>
</dbReference>
<keyword evidence="7 10" id="KW-1133">Transmembrane helix</keyword>
<feature type="transmembrane region" description="Helical" evidence="10">
    <location>
        <begin position="56"/>
        <end position="78"/>
    </location>
</feature>
<proteinExistence type="predicted"/>
<dbReference type="EMBL" id="CYZV01000031">
    <property type="protein sequence ID" value="CUO56813.1"/>
    <property type="molecule type" value="Genomic_DNA"/>
</dbReference>
<evidence type="ECO:0000256" key="2">
    <source>
        <dbReference type="ARBA" id="ARBA00022448"/>
    </source>
</evidence>
<dbReference type="InterPro" id="IPR017871">
    <property type="entry name" value="ABC_transporter-like_CS"/>
</dbReference>
<dbReference type="GO" id="GO:0005886">
    <property type="term" value="C:plasma membrane"/>
    <property type="evidence" value="ECO:0007669"/>
    <property type="project" value="UniProtKB-SubCell"/>
</dbReference>
<reference evidence="13 14" key="1">
    <citation type="submission" date="2015-09" db="EMBL/GenBank/DDBJ databases">
        <authorList>
            <consortium name="Pathogen Informatics"/>
        </authorList>
    </citation>
    <scope>NUCLEOTIDE SEQUENCE [LARGE SCALE GENOMIC DNA]</scope>
    <source>
        <strain evidence="13 14">2789STDY5834855</strain>
    </source>
</reference>
<evidence type="ECO:0000313" key="14">
    <source>
        <dbReference type="Proteomes" id="UP000095558"/>
    </source>
</evidence>
<dbReference type="PROSITE" id="PS50929">
    <property type="entry name" value="ABC_TM1F"/>
    <property type="match status" value="1"/>
</dbReference>
<dbReference type="STRING" id="84024.ERS852471_01065"/>
<dbReference type="Pfam" id="PF00005">
    <property type="entry name" value="ABC_tran"/>
    <property type="match status" value="1"/>
</dbReference>
<feature type="domain" description="ABC transporter" evidence="11">
    <location>
        <begin position="445"/>
        <end position="679"/>
    </location>
</feature>
<keyword evidence="5" id="KW-0547">Nucleotide-binding</keyword>
<feature type="domain" description="ABC transmembrane type-1" evidence="12">
    <location>
        <begin position="59"/>
        <end position="341"/>
    </location>
</feature>
<dbReference type="GO" id="GO:0016887">
    <property type="term" value="F:ATP hydrolysis activity"/>
    <property type="evidence" value="ECO:0007669"/>
    <property type="project" value="InterPro"/>
</dbReference>
<dbReference type="PANTHER" id="PTHR43394:SF1">
    <property type="entry name" value="ATP-BINDING CASSETTE SUB-FAMILY B MEMBER 10, MITOCHONDRIAL"/>
    <property type="match status" value="1"/>
</dbReference>
<dbReference type="AlphaFoldDB" id="A0A174G2X7"/>
<dbReference type="InterPro" id="IPR011527">
    <property type="entry name" value="ABC1_TM_dom"/>
</dbReference>
<evidence type="ECO:0000256" key="5">
    <source>
        <dbReference type="ARBA" id="ARBA00022741"/>
    </source>
</evidence>
<dbReference type="CDD" id="cd03254">
    <property type="entry name" value="ABCC_Glucan_exporter_like"/>
    <property type="match status" value="1"/>
</dbReference>
<evidence type="ECO:0000256" key="1">
    <source>
        <dbReference type="ARBA" id="ARBA00004651"/>
    </source>
</evidence>
<evidence type="ECO:0000313" key="13">
    <source>
        <dbReference type="EMBL" id="CUO56813.1"/>
    </source>
</evidence>
<dbReference type="FunFam" id="3.40.50.300:FF:000287">
    <property type="entry name" value="Multidrug ABC transporter ATP-binding protein"/>
    <property type="match status" value="1"/>
</dbReference>
<gene>
    <name evidence="13" type="primary">yheH_3</name>
    <name evidence="13" type="ORF">ERS852470_02718</name>
</gene>
<dbReference type="PROSITE" id="PS00211">
    <property type="entry name" value="ABC_TRANSPORTER_1"/>
    <property type="match status" value="1"/>
</dbReference>
<dbReference type="Proteomes" id="UP000095558">
    <property type="component" value="Unassembled WGS sequence"/>
</dbReference>
<evidence type="ECO:0000256" key="9">
    <source>
        <dbReference type="SAM" id="MobiDB-lite"/>
    </source>
</evidence>
<name>A0A174G2X7_9CLOT</name>
<dbReference type="PANTHER" id="PTHR43394">
    <property type="entry name" value="ATP-DEPENDENT PERMEASE MDL1, MITOCHONDRIAL"/>
    <property type="match status" value="1"/>
</dbReference>
<dbReference type="SUPFAM" id="SSF90123">
    <property type="entry name" value="ABC transporter transmembrane region"/>
    <property type="match status" value="1"/>
</dbReference>
<organism evidence="13 14">
    <name type="scientific">Clostridium disporicum</name>
    <dbReference type="NCBI Taxonomy" id="84024"/>
    <lineage>
        <taxon>Bacteria</taxon>
        <taxon>Bacillati</taxon>
        <taxon>Bacillota</taxon>
        <taxon>Clostridia</taxon>
        <taxon>Eubacteriales</taxon>
        <taxon>Clostridiaceae</taxon>
        <taxon>Clostridium</taxon>
    </lineage>
</organism>